<dbReference type="InterPro" id="IPR012338">
    <property type="entry name" value="Beta-lactam/transpept-like"/>
</dbReference>
<feature type="domain" description="Beta-lactamase-related" evidence="1">
    <location>
        <begin position="58"/>
        <end position="359"/>
    </location>
</feature>
<dbReference type="Pfam" id="PF00144">
    <property type="entry name" value="Beta-lactamase"/>
    <property type="match status" value="1"/>
</dbReference>
<reference evidence="2 3" key="1">
    <citation type="submission" date="2020-07" db="EMBL/GenBank/DDBJ databases">
        <title>Sequencing the genomes of 1000 actinobacteria strains.</title>
        <authorList>
            <person name="Klenk H.-P."/>
        </authorList>
    </citation>
    <scope>NUCLEOTIDE SEQUENCE [LARGE SCALE GENOMIC DNA]</scope>
    <source>
        <strain evidence="2 3">DSM 19082</strain>
    </source>
</reference>
<evidence type="ECO:0000259" key="1">
    <source>
        <dbReference type="Pfam" id="PF00144"/>
    </source>
</evidence>
<dbReference type="Gene3D" id="3.40.710.10">
    <property type="entry name" value="DD-peptidase/beta-lactamase superfamily"/>
    <property type="match status" value="1"/>
</dbReference>
<protein>
    <recommendedName>
        <fullName evidence="1">Beta-lactamase-related domain-containing protein</fullName>
    </recommendedName>
</protein>
<dbReference type="InterPro" id="IPR050789">
    <property type="entry name" value="Diverse_Enzym_Activities"/>
</dbReference>
<evidence type="ECO:0000313" key="3">
    <source>
        <dbReference type="Proteomes" id="UP000582231"/>
    </source>
</evidence>
<dbReference type="AlphaFoldDB" id="A0A852RZK8"/>
<dbReference type="PANTHER" id="PTHR43283:SF7">
    <property type="entry name" value="BETA-LACTAMASE-RELATED DOMAIN-CONTAINING PROTEIN"/>
    <property type="match status" value="1"/>
</dbReference>
<dbReference type="InterPro" id="IPR001466">
    <property type="entry name" value="Beta-lactam-related"/>
</dbReference>
<keyword evidence="3" id="KW-1185">Reference proteome</keyword>
<dbReference type="EMBL" id="JACCBF010000001">
    <property type="protein sequence ID" value="NYD33264.1"/>
    <property type="molecule type" value="Genomic_DNA"/>
</dbReference>
<dbReference type="Proteomes" id="UP000582231">
    <property type="component" value="Unassembled WGS sequence"/>
</dbReference>
<proteinExistence type="predicted"/>
<evidence type="ECO:0000313" key="2">
    <source>
        <dbReference type="EMBL" id="NYD33264.1"/>
    </source>
</evidence>
<dbReference type="PANTHER" id="PTHR43283">
    <property type="entry name" value="BETA-LACTAMASE-RELATED"/>
    <property type="match status" value="1"/>
</dbReference>
<dbReference type="SUPFAM" id="SSF56601">
    <property type="entry name" value="beta-lactamase/transpeptidase-like"/>
    <property type="match status" value="1"/>
</dbReference>
<dbReference type="RefSeq" id="WP_218865954.1">
    <property type="nucleotide sequence ID" value="NZ_BAABEF010000001.1"/>
</dbReference>
<sequence>MPGVTTGNWQEPAHLRWSFQHMADLFPVATIARGAEIPLPVAEADPGGLSVPMEDTDAWLVLHRGAVVAEEYAGTMTPATRHLLMSVSKSVVGLVAGILCGQGRLDEGALVTSYLPDLAGSGWDGATVRDLLDMRVGIRFSEDYLDPASEVRRLDESVGWAERGPRSPAHLRAFLAELRGDRPHGGPFAYSSAITDALGLVCEAAGGAAFPGLASDLLWSRIGAAHDAYVTVDPVGTSMYDGGICATPRDLARLGALVAAGGRSLTGEQVVPAAWVDDLFRGGPDSASAFAAADHDHGLSGGSYRGQFWSPAAGGDVVLCLGIHGQMVYVDRAREVVGVKLSSWPLPVDEVRGRADLAAFRAIAARVAA</sequence>
<comment type="caution">
    <text evidence="2">The sequence shown here is derived from an EMBL/GenBank/DDBJ whole genome shotgun (WGS) entry which is preliminary data.</text>
</comment>
<accession>A0A852RZK8</accession>
<name>A0A852RZK8_9ACTN</name>
<organism evidence="2 3">
    <name type="scientific">Nocardioides kongjuensis</name>
    <dbReference type="NCBI Taxonomy" id="349522"/>
    <lineage>
        <taxon>Bacteria</taxon>
        <taxon>Bacillati</taxon>
        <taxon>Actinomycetota</taxon>
        <taxon>Actinomycetes</taxon>
        <taxon>Propionibacteriales</taxon>
        <taxon>Nocardioidaceae</taxon>
        <taxon>Nocardioides</taxon>
    </lineage>
</organism>
<gene>
    <name evidence="2" type="ORF">BJ958_004810</name>
</gene>